<reference evidence="1" key="1">
    <citation type="submission" date="2021-02" db="EMBL/GenBank/DDBJ databases">
        <authorList>
            <person name="Nowell W R."/>
        </authorList>
    </citation>
    <scope>NUCLEOTIDE SEQUENCE</scope>
</reference>
<name>A0A8S3ECD0_9BILA</name>
<dbReference type="Proteomes" id="UP000681967">
    <property type="component" value="Unassembled WGS sequence"/>
</dbReference>
<evidence type="ECO:0000313" key="2">
    <source>
        <dbReference type="Proteomes" id="UP000681967"/>
    </source>
</evidence>
<gene>
    <name evidence="1" type="ORF">BYL167_LOCUS59640</name>
</gene>
<dbReference type="EMBL" id="CAJOBH010228999">
    <property type="protein sequence ID" value="CAF5063774.1"/>
    <property type="molecule type" value="Genomic_DNA"/>
</dbReference>
<protein>
    <submittedName>
        <fullName evidence="1">Uncharacterized protein</fullName>
    </submittedName>
</protein>
<dbReference type="Gene3D" id="1.10.10.1070">
    <property type="entry name" value="Zinc finger, BED domain-containing"/>
    <property type="match status" value="1"/>
</dbReference>
<proteinExistence type="predicted"/>
<comment type="caution">
    <text evidence="1">The sequence shown here is derived from an EMBL/GenBank/DDBJ whole genome shotgun (WGS) entry which is preliminary data.</text>
</comment>
<evidence type="ECO:0000313" key="1">
    <source>
        <dbReference type="EMBL" id="CAF5063774.1"/>
    </source>
</evidence>
<dbReference type="SUPFAM" id="SSF140996">
    <property type="entry name" value="Hermes dimerisation domain"/>
    <property type="match status" value="1"/>
</dbReference>
<dbReference type="AlphaFoldDB" id="A0A8S3ECD0"/>
<dbReference type="InterPro" id="IPR012337">
    <property type="entry name" value="RNaseH-like_sf"/>
</dbReference>
<organism evidence="1 2">
    <name type="scientific">Rotaria magnacalcarata</name>
    <dbReference type="NCBI Taxonomy" id="392030"/>
    <lineage>
        <taxon>Eukaryota</taxon>
        <taxon>Metazoa</taxon>
        <taxon>Spiralia</taxon>
        <taxon>Gnathifera</taxon>
        <taxon>Rotifera</taxon>
        <taxon>Eurotatoria</taxon>
        <taxon>Bdelloidea</taxon>
        <taxon>Philodinida</taxon>
        <taxon>Philodinidae</taxon>
        <taxon>Rotaria</taxon>
    </lineage>
</organism>
<sequence length="207" mass="23516">MTTSTSVAPKESVPVQTLMPRFAYNKSQLNERLQKQLKDAELKFVTAGSHSFNALENGGVLDLVQTAIDIGAQVGKLNVRDIFYGRKTIRGEAISKFNHFSTTIRQILDEPIKNHCVAATCDMWTDDYMKRSYLDFTVFWTNDKYKLSHCLLRCKHFPEDTWVMPSSAPIVTDQGSNMVAAFNITEEARIPCMAHRCNTTLETAWNR</sequence>
<feature type="non-terminal residue" evidence="1">
    <location>
        <position position="1"/>
    </location>
</feature>
<dbReference type="SUPFAM" id="SSF53098">
    <property type="entry name" value="Ribonuclease H-like"/>
    <property type="match status" value="1"/>
</dbReference>
<accession>A0A8S3ECD0</accession>